<dbReference type="InterPro" id="IPR022121">
    <property type="entry name" value="Peptidase_M73_camelysin"/>
</dbReference>
<gene>
    <name evidence="3" type="ORF">D7Z54_25580</name>
</gene>
<evidence type="ECO:0000313" key="3">
    <source>
        <dbReference type="EMBL" id="RSL30480.1"/>
    </source>
</evidence>
<evidence type="ECO:0000256" key="1">
    <source>
        <dbReference type="SAM" id="MobiDB-lite"/>
    </source>
</evidence>
<organism evidence="3 4">
    <name type="scientific">Salibacterium salarium</name>
    <dbReference type="NCBI Taxonomy" id="284579"/>
    <lineage>
        <taxon>Bacteria</taxon>
        <taxon>Bacillati</taxon>
        <taxon>Bacillota</taxon>
        <taxon>Bacilli</taxon>
        <taxon>Bacillales</taxon>
        <taxon>Bacillaceae</taxon>
    </lineage>
</organism>
<keyword evidence="2" id="KW-0812">Transmembrane</keyword>
<feature type="compositionally biased region" description="Polar residues" evidence="1">
    <location>
        <begin position="158"/>
        <end position="167"/>
    </location>
</feature>
<dbReference type="NCBIfam" id="TIGR01167">
    <property type="entry name" value="LPXTG_anchor"/>
    <property type="match status" value="1"/>
</dbReference>
<feature type="region of interest" description="Disordered" evidence="1">
    <location>
        <begin position="156"/>
        <end position="188"/>
    </location>
</feature>
<dbReference type="EMBL" id="RBVX01000036">
    <property type="protein sequence ID" value="RSL30480.1"/>
    <property type="molecule type" value="Genomic_DNA"/>
</dbReference>
<evidence type="ECO:0000313" key="4">
    <source>
        <dbReference type="Proteomes" id="UP000275076"/>
    </source>
</evidence>
<proteinExistence type="predicted"/>
<name>A0A3R9R9U4_9BACI</name>
<comment type="caution">
    <text evidence="3">The sequence shown here is derived from an EMBL/GenBank/DDBJ whole genome shotgun (WGS) entry which is preliminary data.</text>
</comment>
<dbReference type="RefSeq" id="WP_125560452.1">
    <property type="nucleotide sequence ID" value="NZ_RBVX01000036.1"/>
</dbReference>
<sequence>MQIVFKGLCLYGIIAFFFLILKPFGSTVALDAAPVVDLTTSPENRFIEVENLKPGDYMTRFITVNNEGNQDVNYVMTSQKQSGSDLLFEQLDLSVADDKTTLYQGKMHEFDGFRTQSLDVNSHDELQVTVEFPAESGNEFQNLSTEVVFQFLAEEQTDTTPAPSNPGQPDEGLGHPGDDTMLPDGLPQTGEEPQTLFYILGGIIFAIGISILIITRQKELLGRGMV</sequence>
<protein>
    <submittedName>
        <fullName evidence="3">LPXTG cell wall anchor domain-containing protein</fullName>
    </submittedName>
</protein>
<dbReference type="OrthoDB" id="2566057at2"/>
<keyword evidence="2" id="KW-1133">Transmembrane helix</keyword>
<feature type="transmembrane region" description="Helical" evidence="2">
    <location>
        <begin position="196"/>
        <end position="215"/>
    </location>
</feature>
<dbReference type="AlphaFoldDB" id="A0A3R9R9U4"/>
<reference evidence="3 4" key="1">
    <citation type="submission" date="2018-10" db="EMBL/GenBank/DDBJ databases">
        <title>Draft genome sequence of Bacillus salarius IM0101, isolated from a hypersaline soil in Inner Mongolia, China.</title>
        <authorList>
            <person name="Yamprayoonswat W."/>
            <person name="Boonvisut S."/>
            <person name="Jumpathong W."/>
            <person name="Sittihan S."/>
            <person name="Ruangsuj P."/>
            <person name="Wanthongcharoen S."/>
            <person name="Thongpramul N."/>
            <person name="Pimmason S."/>
            <person name="Yu B."/>
            <person name="Yasawong M."/>
        </authorList>
    </citation>
    <scope>NUCLEOTIDE SEQUENCE [LARGE SCALE GENOMIC DNA]</scope>
    <source>
        <strain evidence="3 4">IM0101</strain>
    </source>
</reference>
<keyword evidence="4" id="KW-1185">Reference proteome</keyword>
<dbReference type="Pfam" id="PF12389">
    <property type="entry name" value="Peptidase_M73"/>
    <property type="match status" value="1"/>
</dbReference>
<accession>A0A3R9R9U4</accession>
<keyword evidence="2" id="KW-0472">Membrane</keyword>
<dbReference type="Proteomes" id="UP000275076">
    <property type="component" value="Unassembled WGS sequence"/>
</dbReference>
<evidence type="ECO:0000256" key="2">
    <source>
        <dbReference type="SAM" id="Phobius"/>
    </source>
</evidence>